<keyword evidence="1" id="KW-0732">Signal</keyword>
<reference evidence="2" key="1">
    <citation type="journal article" date="2015" name="ISME J.">
        <title>Draft Genome Sequence of Streptomyces incarnatus NRRL8089, which Produces the Nucleoside Antibiotic Sinefungin.</title>
        <authorList>
            <person name="Oshima K."/>
            <person name="Hattori M."/>
            <person name="Shimizu H."/>
            <person name="Fukuda K."/>
            <person name="Nemoto M."/>
            <person name="Inagaki K."/>
            <person name="Tamura T."/>
        </authorList>
    </citation>
    <scope>NUCLEOTIDE SEQUENCE</scope>
    <source>
        <strain evidence="2">FACHB-1277</strain>
    </source>
</reference>
<evidence type="ECO:0000256" key="1">
    <source>
        <dbReference type="SAM" id="SignalP"/>
    </source>
</evidence>
<organism evidence="2 3">
    <name type="scientific">Pseudanabaena cinerea FACHB-1277</name>
    <dbReference type="NCBI Taxonomy" id="2949581"/>
    <lineage>
        <taxon>Bacteria</taxon>
        <taxon>Bacillati</taxon>
        <taxon>Cyanobacteriota</taxon>
        <taxon>Cyanophyceae</taxon>
        <taxon>Pseudanabaenales</taxon>
        <taxon>Pseudanabaenaceae</taxon>
        <taxon>Pseudanabaena</taxon>
        <taxon>Pseudanabaena cinerea</taxon>
    </lineage>
</organism>
<comment type="caution">
    <text evidence="2">The sequence shown here is derived from an EMBL/GenBank/DDBJ whole genome shotgun (WGS) entry which is preliminary data.</text>
</comment>
<dbReference type="EMBL" id="JACJPY010000119">
    <property type="protein sequence ID" value="MBD2152577.1"/>
    <property type="molecule type" value="Genomic_DNA"/>
</dbReference>
<sequence length="471" mass="51981">MLKAFLVSLLATNVVVGSPNAANADTDNQTVPKLAQAANQRQIILEPQEMRPLRGSLDNVPMFNSNSPEIVQTEGILLSAFPTAGMAHPKAHLNFPFEGRFDLFTHHISKAPPPEDLRTLYIGAIAYNPTDQPVTIDVLQAASYLSQPDAPFYDAPNFSLNNDGATYRGPGDRAMLDILRGRRQDIFPAQIVIPPRQYQMLMNLPIPVKELEPPLNGRSGLSRLRSDGQVYVATLSLYARLNADGSERAPSLEEWINILKTGELAKPRDVVPTPPDLTEGRFEYSRVAGVQLGSQWFGNLTDRDSNDLAIPQAGASYSYGLSLLQYGTMGTGQVQTAPLAVRYPDTAYSAHGNYGVQYNLTLPLHNPTDKTQTVVLAFQNPIKYDKPVGGLQFFEPLPDDVFFRGSVRARFRDDNGIPQTRYVHLKLRRGERGKPLAILTMPAGDRRVVQFDFLYPADATPPQVLTVTTKP</sequence>
<feature type="chain" id="PRO_5037733387" evidence="1">
    <location>
        <begin position="25"/>
        <end position="471"/>
    </location>
</feature>
<protein>
    <submittedName>
        <fullName evidence="2">DUF3370 domain-containing protein</fullName>
    </submittedName>
</protein>
<dbReference type="Pfam" id="PF11850">
    <property type="entry name" value="DUF3370"/>
    <property type="match status" value="1"/>
</dbReference>
<gene>
    <name evidence="2" type="ORF">H6F44_20995</name>
</gene>
<dbReference type="AlphaFoldDB" id="A0A926UYZ4"/>
<feature type="signal peptide" evidence="1">
    <location>
        <begin position="1"/>
        <end position="24"/>
    </location>
</feature>
<dbReference type="InterPro" id="IPR021801">
    <property type="entry name" value="DUF3370"/>
</dbReference>
<evidence type="ECO:0000313" key="3">
    <source>
        <dbReference type="Proteomes" id="UP000631421"/>
    </source>
</evidence>
<keyword evidence="3" id="KW-1185">Reference proteome</keyword>
<accession>A0A926UYZ4</accession>
<proteinExistence type="predicted"/>
<name>A0A926UYZ4_9CYAN</name>
<reference evidence="2" key="2">
    <citation type="submission" date="2020-08" db="EMBL/GenBank/DDBJ databases">
        <authorList>
            <person name="Chen M."/>
            <person name="Teng W."/>
            <person name="Zhao L."/>
            <person name="Hu C."/>
            <person name="Zhou Y."/>
            <person name="Han B."/>
            <person name="Song L."/>
            <person name="Shu W."/>
        </authorList>
    </citation>
    <scope>NUCLEOTIDE SEQUENCE</scope>
    <source>
        <strain evidence="2">FACHB-1277</strain>
    </source>
</reference>
<dbReference type="Proteomes" id="UP000631421">
    <property type="component" value="Unassembled WGS sequence"/>
</dbReference>
<evidence type="ECO:0000313" key="2">
    <source>
        <dbReference type="EMBL" id="MBD2152577.1"/>
    </source>
</evidence>